<evidence type="ECO:0000259" key="9">
    <source>
        <dbReference type="Pfam" id="PF17768"/>
    </source>
</evidence>
<gene>
    <name evidence="10" type="primary">recJ</name>
    <name evidence="10" type="ORF">KC675_04060</name>
</gene>
<dbReference type="SUPFAM" id="SSF64182">
    <property type="entry name" value="DHH phosphoesterases"/>
    <property type="match status" value="1"/>
</dbReference>
<comment type="similarity">
    <text evidence="1">Belongs to the RecJ family.</text>
</comment>
<evidence type="ECO:0000256" key="2">
    <source>
        <dbReference type="ARBA" id="ARBA00019841"/>
    </source>
</evidence>
<dbReference type="InterPro" id="IPR041122">
    <property type="entry name" value="RecJ_OB"/>
</dbReference>
<proteinExistence type="inferred from homology"/>
<organism evidence="10 11">
    <name type="scientific">Candidatus Dojkabacteria bacterium</name>
    <dbReference type="NCBI Taxonomy" id="2099670"/>
    <lineage>
        <taxon>Bacteria</taxon>
        <taxon>Candidatus Dojkabacteria</taxon>
    </lineage>
</organism>
<protein>
    <recommendedName>
        <fullName evidence="2">Single-stranded-DNA-specific exonuclease RecJ</fullName>
    </recommendedName>
</protein>
<evidence type="ECO:0000313" key="10">
    <source>
        <dbReference type="EMBL" id="MCA9380325.1"/>
    </source>
</evidence>
<dbReference type="Gene3D" id="3.90.1640.30">
    <property type="match status" value="1"/>
</dbReference>
<dbReference type="PANTHER" id="PTHR30255">
    <property type="entry name" value="SINGLE-STRANDED-DNA-SPECIFIC EXONUCLEASE RECJ"/>
    <property type="match status" value="1"/>
</dbReference>
<dbReference type="GO" id="GO:0006281">
    <property type="term" value="P:DNA repair"/>
    <property type="evidence" value="ECO:0007669"/>
    <property type="project" value="InterPro"/>
</dbReference>
<dbReference type="InterPro" id="IPR003156">
    <property type="entry name" value="DHHA1_dom"/>
</dbReference>
<dbReference type="Pfam" id="PF01368">
    <property type="entry name" value="DHH"/>
    <property type="match status" value="1"/>
</dbReference>
<feature type="coiled-coil region" evidence="6">
    <location>
        <begin position="317"/>
        <end position="344"/>
    </location>
</feature>
<feature type="domain" description="RecJ OB" evidence="9">
    <location>
        <begin position="461"/>
        <end position="567"/>
    </location>
</feature>
<name>A0A955I7S6_9BACT</name>
<evidence type="ECO:0000256" key="1">
    <source>
        <dbReference type="ARBA" id="ARBA00005915"/>
    </source>
</evidence>
<dbReference type="GO" id="GO:0003676">
    <property type="term" value="F:nucleic acid binding"/>
    <property type="evidence" value="ECO:0007669"/>
    <property type="project" value="InterPro"/>
</dbReference>
<evidence type="ECO:0000256" key="3">
    <source>
        <dbReference type="ARBA" id="ARBA00022722"/>
    </source>
</evidence>
<evidence type="ECO:0000256" key="6">
    <source>
        <dbReference type="SAM" id="Coils"/>
    </source>
</evidence>
<dbReference type="Proteomes" id="UP000745577">
    <property type="component" value="Unassembled WGS sequence"/>
</dbReference>
<evidence type="ECO:0000259" key="8">
    <source>
        <dbReference type="Pfam" id="PF02272"/>
    </source>
</evidence>
<dbReference type="GO" id="GO:0006310">
    <property type="term" value="P:DNA recombination"/>
    <property type="evidence" value="ECO:0007669"/>
    <property type="project" value="InterPro"/>
</dbReference>
<dbReference type="Pfam" id="PF17768">
    <property type="entry name" value="RecJ_OB"/>
    <property type="match status" value="1"/>
</dbReference>
<dbReference type="InterPro" id="IPR004610">
    <property type="entry name" value="RecJ"/>
</dbReference>
<dbReference type="InterPro" id="IPR001667">
    <property type="entry name" value="DDH_dom"/>
</dbReference>
<reference evidence="10" key="2">
    <citation type="journal article" date="2021" name="Microbiome">
        <title>Successional dynamics and alternative stable states in a saline activated sludge microbial community over 9 years.</title>
        <authorList>
            <person name="Wang Y."/>
            <person name="Ye J."/>
            <person name="Ju F."/>
            <person name="Liu L."/>
            <person name="Boyd J.A."/>
            <person name="Deng Y."/>
            <person name="Parks D.H."/>
            <person name="Jiang X."/>
            <person name="Yin X."/>
            <person name="Woodcroft B.J."/>
            <person name="Tyson G.W."/>
            <person name="Hugenholtz P."/>
            <person name="Polz M.F."/>
            <person name="Zhang T."/>
        </authorList>
    </citation>
    <scope>NUCLEOTIDE SEQUENCE</scope>
    <source>
        <strain evidence="10">HKST-UBA15</strain>
    </source>
</reference>
<dbReference type="NCBIfam" id="TIGR00644">
    <property type="entry name" value="recJ"/>
    <property type="match status" value="1"/>
</dbReference>
<reference evidence="10" key="1">
    <citation type="submission" date="2020-04" db="EMBL/GenBank/DDBJ databases">
        <authorList>
            <person name="Zhang T."/>
        </authorList>
    </citation>
    <scope>NUCLEOTIDE SEQUENCE</scope>
    <source>
        <strain evidence="10">HKST-UBA15</strain>
    </source>
</reference>
<feature type="domain" description="DHHA1" evidence="8">
    <location>
        <begin position="353"/>
        <end position="447"/>
    </location>
</feature>
<evidence type="ECO:0000256" key="4">
    <source>
        <dbReference type="ARBA" id="ARBA00022801"/>
    </source>
</evidence>
<accession>A0A955I7S6</accession>
<feature type="domain" description="DDH" evidence="7">
    <location>
        <begin position="75"/>
        <end position="236"/>
    </location>
</feature>
<keyword evidence="3" id="KW-0540">Nuclease</keyword>
<dbReference type="Gene3D" id="3.10.310.30">
    <property type="match status" value="1"/>
</dbReference>
<keyword evidence="6" id="KW-0175">Coiled coil</keyword>
<evidence type="ECO:0000256" key="5">
    <source>
        <dbReference type="ARBA" id="ARBA00022839"/>
    </source>
</evidence>
<dbReference type="PANTHER" id="PTHR30255:SF2">
    <property type="entry name" value="SINGLE-STRANDED-DNA-SPECIFIC EXONUCLEASE RECJ"/>
    <property type="match status" value="1"/>
</dbReference>
<comment type="caution">
    <text evidence="10">The sequence shown here is derived from an EMBL/GenBank/DDBJ whole genome shotgun (WGS) entry which is preliminary data.</text>
</comment>
<dbReference type="InterPro" id="IPR038763">
    <property type="entry name" value="DHH_sf"/>
</dbReference>
<keyword evidence="5 10" id="KW-0269">Exonuclease</keyword>
<dbReference type="AlphaFoldDB" id="A0A955I7S6"/>
<evidence type="ECO:0000313" key="11">
    <source>
        <dbReference type="Proteomes" id="UP000745577"/>
    </source>
</evidence>
<dbReference type="Pfam" id="PF02272">
    <property type="entry name" value="DHHA1"/>
    <property type="match status" value="1"/>
</dbReference>
<dbReference type="InterPro" id="IPR051673">
    <property type="entry name" value="SSDNA_exonuclease_RecJ"/>
</dbReference>
<dbReference type="GO" id="GO:0008409">
    <property type="term" value="F:5'-3' exonuclease activity"/>
    <property type="evidence" value="ECO:0007669"/>
    <property type="project" value="InterPro"/>
</dbReference>
<sequence>MNWKVKPKIPSKTRKNLSDFDDISAQLAYNRNIESSQELENFLNPQLDSLYDSGVLNDIDKAVTLILKKVSSKEKIYIYGDYDVDGICSTSIMFDFLFRHLGANVLPYIPSRFDEGYGINPAAIKKLQDEGAGLIISVDCGIRDGKILSEVLTSDTDLIITDHHQIPENEKDMELLRKTAKAVVHPLLNDYPFKDICATTVVWHLVRAIALEAEKQKLLKNDFDPIKYLDLVALATVCDVMPLVNQNRIIVSEGLKQMRITENLGLKELLIVSGILSEEIGAFHLGYVLGPRLNASGRLETALDGVRLLTSNNAENVTQLAKKLSELNSKRQEMTKELMFESEKLLESWGADKKLIIITGQEWPEGLVGLVAGRLCEKYHRPVIVLSLKDGIAVGSCRSTPSFHITKAISREADKLERFGGHAQAAGLTIKEENIKEFADNILKYASEEILDEDLEKTLSIDLELQEDLINKDTLGKINRFGPFGFGNKEPIFSINSVKVVNTKRVGNGGDHLKLTFRKGVTTIDAIGFKIGEKFAKIKSGDIINIAGYLDLNKFMGVENLQVKIVDIQNE</sequence>
<dbReference type="EMBL" id="JAGQLL010000048">
    <property type="protein sequence ID" value="MCA9380325.1"/>
    <property type="molecule type" value="Genomic_DNA"/>
</dbReference>
<evidence type="ECO:0000259" key="7">
    <source>
        <dbReference type="Pfam" id="PF01368"/>
    </source>
</evidence>
<keyword evidence="4" id="KW-0378">Hydrolase</keyword>